<comment type="caution">
    <text evidence="1">The sequence shown here is derived from an EMBL/GenBank/DDBJ whole genome shotgun (WGS) entry which is preliminary data.</text>
</comment>
<dbReference type="Proteomes" id="UP000789525">
    <property type="component" value="Unassembled WGS sequence"/>
</dbReference>
<evidence type="ECO:0000313" key="2">
    <source>
        <dbReference type="Proteomes" id="UP000789525"/>
    </source>
</evidence>
<name>A0ACA9LQB4_9GLOM</name>
<proteinExistence type="predicted"/>
<gene>
    <name evidence="1" type="ORF">ACOLOM_LOCUS4593</name>
</gene>
<evidence type="ECO:0000313" key="1">
    <source>
        <dbReference type="EMBL" id="CAG8544335.1"/>
    </source>
</evidence>
<keyword evidence="2" id="KW-1185">Reference proteome</keyword>
<sequence>MNLWYKTSFFLAFLLLLSFLTVNFAEETGERCTSLLIAYPKRPGITYKFGATHSVKFRITPESKAAEDCFLAVKSSSGSICASDIENCLPPTSTEFMRKPRTESHALRIPLDLLLQSKIIDILKYAIGYIAYTVIFNEGYLRKEPPVPGAVRITLKAPTTLIEPPYCVSGSLPCLYWGANDIQYPSDGAGVAFFTTRVSMTKYSPPPGCNFLNVSSPSDPCFFNPSSPSISSNSNVTIPKSYIGDIEDYTIMVEHSIRGEVTSIALRNGLLNGQLMSSDGKTVIQSFTNKTRMQSNPNADGDIFTIKQILDAAGANLDAPSTAPGADKAHGETYRSSGIVIVIVIEYTNVRFQVDDISYQYLPQVIDGNEYKTAENILNPDGSYTIIDRHGIRLVFQQHGSIGQFDVVSLFVSIFGAWFVMKLAELIVEFFMLYCSNHRGIYAKAKFEEAETNDIEKFGANASKDQLADSNEMNNNTANFANTTNPVNSQTVNNNNAFAQAGNSNSFAQAGNSNAFAQTGQARIGNNAYYVPNNNMNGNQYYYYG</sequence>
<organism evidence="1 2">
    <name type="scientific">Acaulospora colombiana</name>
    <dbReference type="NCBI Taxonomy" id="27376"/>
    <lineage>
        <taxon>Eukaryota</taxon>
        <taxon>Fungi</taxon>
        <taxon>Fungi incertae sedis</taxon>
        <taxon>Mucoromycota</taxon>
        <taxon>Glomeromycotina</taxon>
        <taxon>Glomeromycetes</taxon>
        <taxon>Diversisporales</taxon>
        <taxon>Acaulosporaceae</taxon>
        <taxon>Acaulospora</taxon>
    </lineage>
</organism>
<reference evidence="1" key="1">
    <citation type="submission" date="2021-06" db="EMBL/GenBank/DDBJ databases">
        <authorList>
            <person name="Kallberg Y."/>
            <person name="Tangrot J."/>
            <person name="Rosling A."/>
        </authorList>
    </citation>
    <scope>NUCLEOTIDE SEQUENCE</scope>
    <source>
        <strain evidence="1">CL356</strain>
    </source>
</reference>
<accession>A0ACA9LQB4</accession>
<protein>
    <submittedName>
        <fullName evidence="1">17081_t:CDS:1</fullName>
    </submittedName>
</protein>
<dbReference type="EMBL" id="CAJVPT010007745">
    <property type="protein sequence ID" value="CAG8544335.1"/>
    <property type="molecule type" value="Genomic_DNA"/>
</dbReference>